<feature type="region of interest" description="Disordered" evidence="1">
    <location>
        <begin position="189"/>
        <end position="275"/>
    </location>
</feature>
<dbReference type="Proteomes" id="UP001420932">
    <property type="component" value="Unassembled WGS sequence"/>
</dbReference>
<sequence>MGRGKFKGKPTGRRHFSTPEEMRAGDLLSSKEWKRLGSGLTFFITTLVLGLSLNIRVGVLLMELVDWIRWLLASLFNQRDCCFEFQEVAEAEEEGEEVETGSDEESEEETEKQKGTQGIIEIQNPNLVKPKNVKARDVDVEKKTELSRREREEIEKQKAHERYMKLQEQGKTEQAKKDLERLALIRQQRADAARKREEEKAEETSEVNSTMADKEKKNNSSSSKSIEPRVSGGEIESKASANNKNTPYPPHGSSSSWQRPSYPNPPETSNPDPATLRDQWRYASRQYSRWYSQAWGAAILAGMAFYALGWIVKGSNPLPSWQDYYHHHYRRNPWYGDDRDSKSSSDSKSDGEKR</sequence>
<reference evidence="4 5" key="1">
    <citation type="submission" date="2024-01" db="EMBL/GenBank/DDBJ databases">
        <title>Genome assemblies of Stephania.</title>
        <authorList>
            <person name="Yang L."/>
        </authorList>
    </citation>
    <scope>NUCLEOTIDE SEQUENCE [LARGE SCALE GENOMIC DNA]</scope>
    <source>
        <strain evidence="4">YNDBR</strain>
        <tissue evidence="4">Leaf</tissue>
    </source>
</reference>
<feature type="compositionally biased region" description="Polar residues" evidence="1">
    <location>
        <begin position="239"/>
        <end position="261"/>
    </location>
</feature>
<dbReference type="AlphaFoldDB" id="A0AAP0KE80"/>
<evidence type="ECO:0000256" key="2">
    <source>
        <dbReference type="SAM" id="Phobius"/>
    </source>
</evidence>
<evidence type="ECO:0000313" key="5">
    <source>
        <dbReference type="Proteomes" id="UP001420932"/>
    </source>
</evidence>
<feature type="compositionally biased region" description="Basic and acidic residues" evidence="1">
    <location>
        <begin position="189"/>
        <end position="203"/>
    </location>
</feature>
<feature type="compositionally biased region" description="Acidic residues" evidence="1">
    <location>
        <begin position="92"/>
        <end position="110"/>
    </location>
</feature>
<keyword evidence="2" id="KW-0812">Transmembrane</keyword>
<accession>A0AAP0KE80</accession>
<feature type="transmembrane region" description="Helical" evidence="2">
    <location>
        <begin position="294"/>
        <end position="312"/>
    </location>
</feature>
<feature type="region of interest" description="Disordered" evidence="1">
    <location>
        <begin position="1"/>
        <end position="21"/>
    </location>
</feature>
<feature type="domain" description="Casein kinase substrate phosphoprotein PP28" evidence="3">
    <location>
        <begin position="124"/>
        <end position="201"/>
    </location>
</feature>
<feature type="compositionally biased region" description="Basic residues" evidence="1">
    <location>
        <begin position="1"/>
        <end position="16"/>
    </location>
</feature>
<evidence type="ECO:0000256" key="1">
    <source>
        <dbReference type="SAM" id="MobiDB-lite"/>
    </source>
</evidence>
<dbReference type="InterPro" id="IPR039876">
    <property type="entry name" value="HAP28"/>
</dbReference>
<evidence type="ECO:0000259" key="3">
    <source>
        <dbReference type="Pfam" id="PF10252"/>
    </source>
</evidence>
<comment type="caution">
    <text evidence="4">The sequence shown here is derived from an EMBL/GenBank/DDBJ whole genome shotgun (WGS) entry which is preliminary data.</text>
</comment>
<feature type="compositionally biased region" description="Basic and acidic residues" evidence="1">
    <location>
        <begin position="336"/>
        <end position="354"/>
    </location>
</feature>
<dbReference type="InterPro" id="IPR019380">
    <property type="entry name" value="Casein_kinase_sb_PP28"/>
</dbReference>
<proteinExistence type="predicted"/>
<feature type="compositionally biased region" description="Basic and acidic residues" evidence="1">
    <location>
        <begin position="134"/>
        <end position="175"/>
    </location>
</feature>
<dbReference type="EMBL" id="JBBNAF010000004">
    <property type="protein sequence ID" value="KAK9150365.1"/>
    <property type="molecule type" value="Genomic_DNA"/>
</dbReference>
<keyword evidence="2" id="KW-0472">Membrane</keyword>
<evidence type="ECO:0000313" key="4">
    <source>
        <dbReference type="EMBL" id="KAK9150365.1"/>
    </source>
</evidence>
<feature type="transmembrane region" description="Helical" evidence="2">
    <location>
        <begin position="40"/>
        <end position="62"/>
    </location>
</feature>
<name>A0AAP0KE80_9MAGN</name>
<dbReference type="PANTHER" id="PTHR22055">
    <property type="entry name" value="28 KDA HEAT- AND ACID-STABLE PHOSPHOPROTEIN PDGF-ASSOCIATED PROTEIN"/>
    <property type="match status" value="1"/>
</dbReference>
<feature type="region of interest" description="Disordered" evidence="1">
    <location>
        <begin position="92"/>
        <end position="175"/>
    </location>
</feature>
<organism evidence="4 5">
    <name type="scientific">Stephania yunnanensis</name>
    <dbReference type="NCBI Taxonomy" id="152371"/>
    <lineage>
        <taxon>Eukaryota</taxon>
        <taxon>Viridiplantae</taxon>
        <taxon>Streptophyta</taxon>
        <taxon>Embryophyta</taxon>
        <taxon>Tracheophyta</taxon>
        <taxon>Spermatophyta</taxon>
        <taxon>Magnoliopsida</taxon>
        <taxon>Ranunculales</taxon>
        <taxon>Menispermaceae</taxon>
        <taxon>Menispermoideae</taxon>
        <taxon>Cissampelideae</taxon>
        <taxon>Stephania</taxon>
    </lineage>
</organism>
<gene>
    <name evidence="4" type="ORF">Syun_008674</name>
</gene>
<feature type="region of interest" description="Disordered" evidence="1">
    <location>
        <begin position="332"/>
        <end position="354"/>
    </location>
</feature>
<protein>
    <recommendedName>
        <fullName evidence="3">Casein kinase substrate phosphoprotein PP28 domain-containing protein</fullName>
    </recommendedName>
</protein>
<keyword evidence="2" id="KW-1133">Transmembrane helix</keyword>
<dbReference type="Pfam" id="PF10252">
    <property type="entry name" value="PP28"/>
    <property type="match status" value="1"/>
</dbReference>
<keyword evidence="5" id="KW-1185">Reference proteome</keyword>